<evidence type="ECO:0000313" key="2">
    <source>
        <dbReference type="Proteomes" id="UP000509418"/>
    </source>
</evidence>
<sequence>MVTIVATLGSLVSTGIGTLWSARVAADQLTQSRQQDEERMRAATERMRAQASRISVWSDRTRDGKVRVHLMNRSPDPVTRVFVAFTMEEMGDMPSSVDFAVKLDSLPPCSDSIIEQKTLRWATDFRPHAKYPWAPPGLPLLEEDEDWASLNYGVPRVAGIAFSDRDGIGWVRQGGGLSSGGEATLRLGRELRGVVGRLRSEPLVQPAKACGDAGS</sequence>
<gene>
    <name evidence="1" type="ORF">HUT05_28325</name>
</gene>
<dbReference type="AlphaFoldDB" id="A0A7H8TBM3"/>
<dbReference type="EMBL" id="CP056041">
    <property type="protein sequence ID" value="QKZ20909.1"/>
    <property type="molecule type" value="Genomic_DNA"/>
</dbReference>
<accession>A0A7H8TBM3</accession>
<dbReference type="Proteomes" id="UP000509418">
    <property type="component" value="Chromosome"/>
</dbReference>
<dbReference type="RefSeq" id="WP_176576746.1">
    <property type="nucleotide sequence ID" value="NZ_CBDRGH010000047.1"/>
</dbReference>
<reference evidence="1 2" key="1">
    <citation type="submission" date="2020-06" db="EMBL/GenBank/DDBJ databases">
        <title>Genome mining for natural products.</title>
        <authorList>
            <person name="Zhang B."/>
            <person name="Shi J."/>
            <person name="Ge H."/>
        </authorList>
    </citation>
    <scope>NUCLEOTIDE SEQUENCE [LARGE SCALE GENOMIC DNA]</scope>
    <source>
        <strain evidence="1 2">NA02069</strain>
    </source>
</reference>
<proteinExistence type="predicted"/>
<protein>
    <submittedName>
        <fullName evidence="1">Uncharacterized protein</fullName>
    </submittedName>
</protein>
<organism evidence="1 2">
    <name type="scientific">Streptomyces chartreusis</name>
    <dbReference type="NCBI Taxonomy" id="1969"/>
    <lineage>
        <taxon>Bacteria</taxon>
        <taxon>Bacillati</taxon>
        <taxon>Actinomycetota</taxon>
        <taxon>Actinomycetes</taxon>
        <taxon>Kitasatosporales</taxon>
        <taxon>Streptomycetaceae</taxon>
        <taxon>Streptomyces</taxon>
    </lineage>
</organism>
<evidence type="ECO:0000313" key="1">
    <source>
        <dbReference type="EMBL" id="QKZ20909.1"/>
    </source>
</evidence>
<name>A0A7H8TBM3_STRCX</name>
<keyword evidence="2" id="KW-1185">Reference proteome</keyword>